<name>A0AAE0HPB4_9PEZI</name>
<keyword evidence="2" id="KW-1185">Reference proteome</keyword>
<proteinExistence type="predicted"/>
<comment type="caution">
    <text evidence="1">The sequence shown here is derived from an EMBL/GenBank/DDBJ whole genome shotgun (WGS) entry which is preliminary data.</text>
</comment>
<dbReference type="GeneID" id="87845981"/>
<organism evidence="1 2">
    <name type="scientific">Chaetomium fimeti</name>
    <dbReference type="NCBI Taxonomy" id="1854472"/>
    <lineage>
        <taxon>Eukaryota</taxon>
        <taxon>Fungi</taxon>
        <taxon>Dikarya</taxon>
        <taxon>Ascomycota</taxon>
        <taxon>Pezizomycotina</taxon>
        <taxon>Sordariomycetes</taxon>
        <taxon>Sordariomycetidae</taxon>
        <taxon>Sordariales</taxon>
        <taxon>Chaetomiaceae</taxon>
        <taxon>Chaetomium</taxon>
    </lineage>
</organism>
<dbReference type="Proteomes" id="UP001278766">
    <property type="component" value="Unassembled WGS sequence"/>
</dbReference>
<dbReference type="AlphaFoldDB" id="A0AAE0HPB4"/>
<evidence type="ECO:0000313" key="2">
    <source>
        <dbReference type="Proteomes" id="UP001278766"/>
    </source>
</evidence>
<reference evidence="1" key="2">
    <citation type="submission" date="2023-06" db="EMBL/GenBank/DDBJ databases">
        <authorList>
            <consortium name="Lawrence Berkeley National Laboratory"/>
            <person name="Haridas S."/>
            <person name="Hensen N."/>
            <person name="Bonometti L."/>
            <person name="Westerberg I."/>
            <person name="Brannstrom I.O."/>
            <person name="Guillou S."/>
            <person name="Cros-Aarteil S."/>
            <person name="Calhoun S."/>
            <person name="Kuo A."/>
            <person name="Mondo S."/>
            <person name="Pangilinan J."/>
            <person name="Riley R."/>
            <person name="Labutti K."/>
            <person name="Andreopoulos B."/>
            <person name="Lipzen A."/>
            <person name="Chen C."/>
            <person name="Yanf M."/>
            <person name="Daum C."/>
            <person name="Ng V."/>
            <person name="Clum A."/>
            <person name="Steindorff A."/>
            <person name="Ohm R."/>
            <person name="Martin F."/>
            <person name="Silar P."/>
            <person name="Natvig D."/>
            <person name="Lalanne C."/>
            <person name="Gautier V."/>
            <person name="Ament-Velasquez S.L."/>
            <person name="Kruys A."/>
            <person name="Hutchinson M.I."/>
            <person name="Powell A.J."/>
            <person name="Barry K."/>
            <person name="Miller A.N."/>
            <person name="Grigoriev I.V."/>
            <person name="Debuchy R."/>
            <person name="Gladieux P."/>
            <person name="Thoren M.H."/>
            <person name="Johannesson H."/>
        </authorList>
    </citation>
    <scope>NUCLEOTIDE SEQUENCE</scope>
    <source>
        <strain evidence="1">CBS 168.71</strain>
    </source>
</reference>
<sequence>MDESGQVCELSRCCGSSLQKAGLFLSAAGGPQWDAGHQTRTRQASMIRAATQILEPTGTLDSLGGRGSYGAMRTERLRKKGTTDGNYTHAPASSMPVTTTYLTMYKYVGSHVLICTVVPFGGPGWVGVLRTGFHHLRGASDAALEQARIGRVGSIKSSGGVIERFGDPDVSPGIKNPV</sequence>
<accession>A0AAE0HPB4</accession>
<reference evidence="1" key="1">
    <citation type="journal article" date="2023" name="Mol. Phylogenet. Evol.">
        <title>Genome-scale phylogeny and comparative genomics of the fungal order Sordariales.</title>
        <authorList>
            <person name="Hensen N."/>
            <person name="Bonometti L."/>
            <person name="Westerberg I."/>
            <person name="Brannstrom I.O."/>
            <person name="Guillou S."/>
            <person name="Cros-Aarteil S."/>
            <person name="Calhoun S."/>
            <person name="Haridas S."/>
            <person name="Kuo A."/>
            <person name="Mondo S."/>
            <person name="Pangilinan J."/>
            <person name="Riley R."/>
            <person name="LaButti K."/>
            <person name="Andreopoulos B."/>
            <person name="Lipzen A."/>
            <person name="Chen C."/>
            <person name="Yan M."/>
            <person name="Daum C."/>
            <person name="Ng V."/>
            <person name="Clum A."/>
            <person name="Steindorff A."/>
            <person name="Ohm R.A."/>
            <person name="Martin F."/>
            <person name="Silar P."/>
            <person name="Natvig D.O."/>
            <person name="Lalanne C."/>
            <person name="Gautier V."/>
            <person name="Ament-Velasquez S.L."/>
            <person name="Kruys A."/>
            <person name="Hutchinson M.I."/>
            <person name="Powell A.J."/>
            <person name="Barry K."/>
            <person name="Miller A.N."/>
            <person name="Grigoriev I.V."/>
            <person name="Debuchy R."/>
            <person name="Gladieux P."/>
            <person name="Hiltunen Thoren M."/>
            <person name="Johannesson H."/>
        </authorList>
    </citation>
    <scope>NUCLEOTIDE SEQUENCE</scope>
    <source>
        <strain evidence="1">CBS 168.71</strain>
    </source>
</reference>
<gene>
    <name evidence="1" type="ORF">B0H64DRAFT_9600</name>
</gene>
<dbReference type="EMBL" id="JAUEPN010000001">
    <property type="protein sequence ID" value="KAK3300218.1"/>
    <property type="molecule type" value="Genomic_DNA"/>
</dbReference>
<evidence type="ECO:0000313" key="1">
    <source>
        <dbReference type="EMBL" id="KAK3300218.1"/>
    </source>
</evidence>
<protein>
    <submittedName>
        <fullName evidence="1">Uncharacterized protein</fullName>
    </submittedName>
</protein>
<dbReference type="RefSeq" id="XP_062663732.1">
    <property type="nucleotide sequence ID" value="XM_062809033.1"/>
</dbReference>